<sequence length="508" mass="56185">MMVTTRQSGADDLAPSARLHSRHAKQRKNVTSTPTESPVIPIRAEAEDGDFARALSSLGRSPTTIPIFKPINPMNDSSTPSTRAPEPVRQSPNTPGSSRNPIPLTEDPPQRNPTGKDNRPVPHMFQDRHSKLYTWKAPPISSWAPKPADGSTFTGHTGQDMYRMRKAKMACRSQQDVPPQMAPPTKHRMAVQQQMVLQQQRALQQQSVLQQQRAVPAIQHSAPPPMRYSLHTLPPLSGQQTHTRGLQYIQEYSGSTRRKRKMSADHDQGSEPGSGYIDQDTTVAPHMSAFQQTSSENAKKIRPIFFLPDVQLQLASIIERASLLTSLLRMYPQSTDPDGSRKEIAMLTSVQSQHLANWLNFEDRQMRKPLNPHTPQPGRRTGSLLAKSLERKSGSSTMVEVDLRRRQDDKMRQLFSADAEHWQDGSGLSVADVYAETGVASDPPSEGDDGTDAEGTAATIASPTRDVSSAREQEQSKTCSPSQTRLPTAEEHPGVPSATENGHRTEYL</sequence>
<dbReference type="InParanoid" id="A0A1Y2LZ06"/>
<evidence type="ECO:0000256" key="1">
    <source>
        <dbReference type="SAM" id="MobiDB-lite"/>
    </source>
</evidence>
<evidence type="ECO:0000313" key="3">
    <source>
        <dbReference type="Proteomes" id="UP000193240"/>
    </source>
</evidence>
<dbReference type="Proteomes" id="UP000193240">
    <property type="component" value="Unassembled WGS sequence"/>
</dbReference>
<gene>
    <name evidence="2" type="ORF">B5807_06867</name>
</gene>
<dbReference type="EMBL" id="KZ107845">
    <property type="protein sequence ID" value="OSS48952.1"/>
    <property type="molecule type" value="Genomic_DNA"/>
</dbReference>
<proteinExistence type="predicted"/>
<dbReference type="OMA" id="HQSHDIY"/>
<dbReference type="AlphaFoldDB" id="A0A1Y2LZ06"/>
<reference evidence="2 3" key="1">
    <citation type="journal article" date="2017" name="Genome Announc.">
        <title>Genome sequence of the saprophytic ascomycete Epicoccum nigrum ICMP 19927 strain isolated from New Zealand.</title>
        <authorList>
            <person name="Fokin M."/>
            <person name="Fleetwood D."/>
            <person name="Weir B.S."/>
            <person name="Villas-Boas S.G."/>
        </authorList>
    </citation>
    <scope>NUCLEOTIDE SEQUENCE [LARGE SCALE GENOMIC DNA]</scope>
    <source>
        <strain evidence="2 3">ICMP 19927</strain>
    </source>
</reference>
<feature type="compositionally biased region" description="Polar residues" evidence="1">
    <location>
        <begin position="90"/>
        <end position="100"/>
    </location>
</feature>
<organism evidence="2 3">
    <name type="scientific">Epicoccum nigrum</name>
    <name type="common">Soil fungus</name>
    <name type="synonym">Epicoccum purpurascens</name>
    <dbReference type="NCBI Taxonomy" id="105696"/>
    <lineage>
        <taxon>Eukaryota</taxon>
        <taxon>Fungi</taxon>
        <taxon>Dikarya</taxon>
        <taxon>Ascomycota</taxon>
        <taxon>Pezizomycotina</taxon>
        <taxon>Dothideomycetes</taxon>
        <taxon>Pleosporomycetidae</taxon>
        <taxon>Pleosporales</taxon>
        <taxon>Pleosporineae</taxon>
        <taxon>Didymellaceae</taxon>
        <taxon>Epicoccum</taxon>
    </lineage>
</organism>
<keyword evidence="3" id="KW-1185">Reference proteome</keyword>
<evidence type="ECO:0000313" key="2">
    <source>
        <dbReference type="EMBL" id="OSS48952.1"/>
    </source>
</evidence>
<accession>A0A1Y2LZ06</accession>
<feature type="compositionally biased region" description="Polar residues" evidence="1">
    <location>
        <begin position="476"/>
        <end position="486"/>
    </location>
</feature>
<feature type="region of interest" description="Disordered" evidence="1">
    <location>
        <begin position="253"/>
        <end position="273"/>
    </location>
</feature>
<feature type="region of interest" description="Disordered" evidence="1">
    <location>
        <begin position="1"/>
        <end position="121"/>
    </location>
</feature>
<feature type="compositionally biased region" description="Basic residues" evidence="1">
    <location>
        <begin position="19"/>
        <end position="28"/>
    </location>
</feature>
<name>A0A1Y2LZ06_EPING</name>
<protein>
    <submittedName>
        <fullName evidence="2">Uncharacterized protein</fullName>
    </submittedName>
</protein>
<feature type="region of interest" description="Disordered" evidence="1">
    <location>
        <begin position="438"/>
        <end position="508"/>
    </location>
</feature>